<comment type="caution">
    <text evidence="1">The sequence shown here is derived from an EMBL/GenBank/DDBJ whole genome shotgun (WGS) entry which is preliminary data.</text>
</comment>
<evidence type="ECO:0000313" key="2">
    <source>
        <dbReference type="Proteomes" id="UP000537862"/>
    </source>
</evidence>
<dbReference type="EMBL" id="JABGBN010000002">
    <property type="protein sequence ID" value="NOL51594.1"/>
    <property type="molecule type" value="Genomic_DNA"/>
</dbReference>
<reference evidence="1 2" key="1">
    <citation type="submission" date="2020-05" db="EMBL/GenBank/DDBJ databases">
        <authorList>
            <person name="Niu N."/>
        </authorList>
    </citation>
    <scope>NUCLEOTIDE SEQUENCE [LARGE SCALE GENOMIC DNA]</scope>
    <source>
        <strain evidence="1 2">3340-03</strain>
    </source>
</reference>
<proteinExistence type="predicted"/>
<gene>
    <name evidence="1" type="ORF">HKX39_05320</name>
</gene>
<organism evidence="1 2">
    <name type="scientific">Pelistega suis</name>
    <dbReference type="NCBI Taxonomy" id="1631957"/>
    <lineage>
        <taxon>Bacteria</taxon>
        <taxon>Pseudomonadati</taxon>
        <taxon>Pseudomonadota</taxon>
        <taxon>Betaproteobacteria</taxon>
        <taxon>Burkholderiales</taxon>
        <taxon>Alcaligenaceae</taxon>
        <taxon>Pelistega</taxon>
    </lineage>
</organism>
<name>A0A849P5H0_9BURK</name>
<dbReference type="RefSeq" id="WP_171680256.1">
    <property type="nucleotide sequence ID" value="NZ_JABGBN010000002.1"/>
</dbReference>
<evidence type="ECO:0000313" key="1">
    <source>
        <dbReference type="EMBL" id="NOL51594.1"/>
    </source>
</evidence>
<dbReference type="Proteomes" id="UP000537862">
    <property type="component" value="Unassembled WGS sequence"/>
</dbReference>
<protein>
    <submittedName>
        <fullName evidence="1">Uncharacterized protein</fullName>
    </submittedName>
</protein>
<keyword evidence="2" id="KW-1185">Reference proteome</keyword>
<accession>A0A849P5H0</accession>
<dbReference type="AlphaFoldDB" id="A0A849P5H0"/>
<sequence length="199" mass="23385">MKISVSIKEQACERLLHFHPKKAIARELGISASVVRDWSFFVNKGDFAWISERSVLTRKAQQHQAILYWIEHYPIGYSDVARLFGIRPSDLYTKIKRYIAHSPSEHLPDKIRLWDCLRWHGTGDAMVDKARIRKMVSERLSRAKTKEQLDKEVNDILITYECLFQEILSDCKDEVKKKELQLYHEQLKQALASRLPAKY</sequence>